<dbReference type="InParanoid" id="C1FH40"/>
<dbReference type="RefSeq" id="XP_002508772.1">
    <property type="nucleotide sequence ID" value="XM_002508726.1"/>
</dbReference>
<organism evidence="9 10">
    <name type="scientific">Micromonas commoda (strain RCC299 / NOUM17 / CCMP2709)</name>
    <name type="common">Picoplanktonic green alga</name>
    <dbReference type="NCBI Taxonomy" id="296587"/>
    <lineage>
        <taxon>Eukaryota</taxon>
        <taxon>Viridiplantae</taxon>
        <taxon>Chlorophyta</taxon>
        <taxon>Mamiellophyceae</taxon>
        <taxon>Mamiellales</taxon>
        <taxon>Mamiellaceae</taxon>
        <taxon>Micromonas</taxon>
    </lineage>
</organism>
<evidence type="ECO:0000313" key="10">
    <source>
        <dbReference type="Proteomes" id="UP000002009"/>
    </source>
</evidence>
<evidence type="ECO:0000256" key="6">
    <source>
        <dbReference type="SAM" id="MobiDB-lite"/>
    </source>
</evidence>
<keyword evidence="3" id="KW-0029">Amino-acid transport</keyword>
<feature type="transmembrane region" description="Helical" evidence="7">
    <location>
        <begin position="29"/>
        <end position="49"/>
    </location>
</feature>
<accession>C1FH40</accession>
<evidence type="ECO:0000256" key="1">
    <source>
        <dbReference type="ARBA" id="ARBA00004141"/>
    </source>
</evidence>
<feature type="transmembrane region" description="Helical" evidence="7">
    <location>
        <begin position="325"/>
        <end position="346"/>
    </location>
</feature>
<keyword evidence="2 7" id="KW-0812">Transmembrane</keyword>
<reference evidence="9 10" key="1">
    <citation type="journal article" date="2009" name="Science">
        <title>Green evolution and dynamic adaptations revealed by genomes of the marine picoeukaryotes Micromonas.</title>
        <authorList>
            <person name="Worden A.Z."/>
            <person name="Lee J.H."/>
            <person name="Mock T."/>
            <person name="Rouze P."/>
            <person name="Simmons M.P."/>
            <person name="Aerts A.L."/>
            <person name="Allen A.E."/>
            <person name="Cuvelier M.L."/>
            <person name="Derelle E."/>
            <person name="Everett M.V."/>
            <person name="Foulon E."/>
            <person name="Grimwood J."/>
            <person name="Gundlach H."/>
            <person name="Henrissat B."/>
            <person name="Napoli C."/>
            <person name="McDonald S.M."/>
            <person name="Parker M.S."/>
            <person name="Rombauts S."/>
            <person name="Salamov A."/>
            <person name="Von Dassow P."/>
            <person name="Badger J.H."/>
            <person name="Coutinho P.M."/>
            <person name="Demir E."/>
            <person name="Dubchak I."/>
            <person name="Gentemann C."/>
            <person name="Eikrem W."/>
            <person name="Gready J.E."/>
            <person name="John U."/>
            <person name="Lanier W."/>
            <person name="Lindquist E.A."/>
            <person name="Lucas S."/>
            <person name="Mayer K.F."/>
            <person name="Moreau H."/>
            <person name="Not F."/>
            <person name="Otillar R."/>
            <person name="Panaud O."/>
            <person name="Pangilinan J."/>
            <person name="Paulsen I."/>
            <person name="Piegu B."/>
            <person name="Poliakov A."/>
            <person name="Robbens S."/>
            <person name="Schmutz J."/>
            <person name="Toulza E."/>
            <person name="Wyss T."/>
            <person name="Zelensky A."/>
            <person name="Zhou K."/>
            <person name="Armbrust E.V."/>
            <person name="Bhattacharya D."/>
            <person name="Goodenough U.W."/>
            <person name="Van de Peer Y."/>
            <person name="Grigoriev I.V."/>
        </authorList>
    </citation>
    <scope>NUCLEOTIDE SEQUENCE [LARGE SCALE GENOMIC DNA]</scope>
    <source>
        <strain evidence="10">RCC299 / NOUM17</strain>
    </source>
</reference>
<proteinExistence type="predicted"/>
<dbReference type="OMA" id="MTYISIA"/>
<keyword evidence="5 7" id="KW-0472">Membrane</keyword>
<feature type="transmembrane region" description="Helical" evidence="7">
    <location>
        <begin position="163"/>
        <end position="183"/>
    </location>
</feature>
<dbReference type="eggNOG" id="KOG1303">
    <property type="taxonomic scope" value="Eukaryota"/>
</dbReference>
<dbReference type="InterPro" id="IPR013057">
    <property type="entry name" value="AA_transpt_TM"/>
</dbReference>
<feature type="compositionally biased region" description="Gly residues" evidence="6">
    <location>
        <begin position="423"/>
        <end position="436"/>
    </location>
</feature>
<feature type="transmembrane region" description="Helical" evidence="7">
    <location>
        <begin position="453"/>
        <end position="473"/>
    </location>
</feature>
<dbReference type="Pfam" id="PF01490">
    <property type="entry name" value="Aa_trans"/>
    <property type="match status" value="1"/>
</dbReference>
<sequence length="527" mass="56661">MGSEKDPLIPKDVALTDSGRPVVKRSVHWALLSFLILGEIAGQGVFALPLHLGRLGWFAGTLTCFGTLAINNISLRIMYATHTRFPEAKSQGEAAGILFGPVGQGFIRAVVHLYLFTIQSAYLNSLGRTIMNEFYGTRVCLPLATGIASLIVFPFAQLRSYGDITGISIASFAAVVAVVFLIVGRSREVDPDPTSSTSFWPPLGITDSLTSVGGFFFASGGGQCAFFEYLSEMSRPEDYPKTLWLTTPALFALYYGTAAAMYARFGDKVPGFLLDILPFDASRLVGNTLFFFHIIVSFVILNSALLRAYARYSVTDSSNAARRDWAGLSAIVVLGAYVLTNTVSLFEDLTAAIGSLFVSTTVLLIPPAYLYAAHWFKRREDPERGAIGRENNTPVKRSPSLKKLGGFIGKFSPMKKGRKGGEGGDAGGGGSSGGSTPGESTPRPTGFEVHWSVLWSLRVMLAVAVVAVPVLSWGSLVRLVQDMATLAPPFSCGPCVTKECIENERAESAMAYLGLLERRVRGAALRG</sequence>
<dbReference type="OrthoDB" id="40134at2759"/>
<gene>
    <name evidence="9" type="ORF">MICPUN_61948</name>
</gene>
<dbReference type="GeneID" id="8246778"/>
<evidence type="ECO:0000256" key="7">
    <source>
        <dbReference type="SAM" id="Phobius"/>
    </source>
</evidence>
<evidence type="ECO:0000256" key="3">
    <source>
        <dbReference type="ARBA" id="ARBA00022970"/>
    </source>
</evidence>
<evidence type="ECO:0000256" key="2">
    <source>
        <dbReference type="ARBA" id="ARBA00022692"/>
    </source>
</evidence>
<protein>
    <submittedName>
        <fullName evidence="9">Amino Acid/Auxin permease family</fullName>
    </submittedName>
</protein>
<evidence type="ECO:0000256" key="5">
    <source>
        <dbReference type="ARBA" id="ARBA00023136"/>
    </source>
</evidence>
<dbReference type="GO" id="GO:0015179">
    <property type="term" value="F:L-amino acid transmembrane transporter activity"/>
    <property type="evidence" value="ECO:0007669"/>
    <property type="project" value="TreeGrafter"/>
</dbReference>
<evidence type="ECO:0000259" key="8">
    <source>
        <dbReference type="Pfam" id="PF01490"/>
    </source>
</evidence>
<name>C1FH40_MICCC</name>
<feature type="transmembrane region" description="Helical" evidence="7">
    <location>
        <begin position="135"/>
        <end position="156"/>
    </location>
</feature>
<feature type="region of interest" description="Disordered" evidence="6">
    <location>
        <begin position="385"/>
        <end position="443"/>
    </location>
</feature>
<feature type="transmembrane region" description="Helical" evidence="7">
    <location>
        <begin position="284"/>
        <end position="305"/>
    </location>
</feature>
<feature type="transmembrane region" description="Helical" evidence="7">
    <location>
        <begin position="55"/>
        <end position="73"/>
    </location>
</feature>
<evidence type="ECO:0000313" key="9">
    <source>
        <dbReference type="EMBL" id="ACO70030.1"/>
    </source>
</evidence>
<feature type="domain" description="Amino acid transporter transmembrane" evidence="8">
    <location>
        <begin position="30"/>
        <end position="375"/>
    </location>
</feature>
<dbReference type="AlphaFoldDB" id="C1FH40"/>
<feature type="transmembrane region" description="Helical" evidence="7">
    <location>
        <begin position="352"/>
        <end position="372"/>
    </location>
</feature>
<dbReference type="KEGG" id="mis:MICPUN_61948"/>
<keyword evidence="3" id="KW-0813">Transport</keyword>
<evidence type="ECO:0000256" key="4">
    <source>
        <dbReference type="ARBA" id="ARBA00022989"/>
    </source>
</evidence>
<keyword evidence="4 7" id="KW-1133">Transmembrane helix</keyword>
<dbReference type="EMBL" id="CP001576">
    <property type="protein sequence ID" value="ACO70030.1"/>
    <property type="molecule type" value="Genomic_DNA"/>
</dbReference>
<dbReference type="GO" id="GO:0016020">
    <property type="term" value="C:membrane"/>
    <property type="evidence" value="ECO:0007669"/>
    <property type="project" value="UniProtKB-SubCell"/>
</dbReference>
<dbReference type="PANTHER" id="PTHR22950:SF461">
    <property type="entry name" value="AMINO ACID TRANSPORTER TRANSMEMBRANE DOMAIN-CONTAINING PROTEIN"/>
    <property type="match status" value="1"/>
</dbReference>
<comment type="subcellular location">
    <subcellularLocation>
        <location evidence="1">Membrane</location>
        <topology evidence="1">Multi-pass membrane protein</topology>
    </subcellularLocation>
</comment>
<dbReference type="PANTHER" id="PTHR22950">
    <property type="entry name" value="AMINO ACID TRANSPORTER"/>
    <property type="match status" value="1"/>
</dbReference>
<feature type="transmembrane region" description="Helical" evidence="7">
    <location>
        <begin position="242"/>
        <end position="264"/>
    </location>
</feature>
<dbReference type="Proteomes" id="UP000002009">
    <property type="component" value="Chromosome 10"/>
</dbReference>
<keyword evidence="10" id="KW-1185">Reference proteome</keyword>